<dbReference type="Proteomes" id="UP001209540">
    <property type="component" value="Unassembled WGS sequence"/>
</dbReference>
<dbReference type="InterPro" id="IPR050327">
    <property type="entry name" value="Proton-linked_MCT"/>
</dbReference>
<dbReference type="InterPro" id="IPR020846">
    <property type="entry name" value="MFS_dom"/>
</dbReference>
<evidence type="ECO:0000313" key="6">
    <source>
        <dbReference type="Proteomes" id="UP001209540"/>
    </source>
</evidence>
<feature type="transmembrane region" description="Helical" evidence="3">
    <location>
        <begin position="183"/>
        <end position="203"/>
    </location>
</feature>
<dbReference type="SUPFAM" id="SSF103473">
    <property type="entry name" value="MFS general substrate transporter"/>
    <property type="match status" value="1"/>
</dbReference>
<dbReference type="EMBL" id="JAIXMP010000036">
    <property type="protein sequence ID" value="KAI9249254.1"/>
    <property type="molecule type" value="Genomic_DNA"/>
</dbReference>
<dbReference type="PANTHER" id="PTHR11360">
    <property type="entry name" value="MONOCARBOXYLATE TRANSPORTER"/>
    <property type="match status" value="1"/>
</dbReference>
<feature type="transmembrane region" description="Helical" evidence="3">
    <location>
        <begin position="215"/>
        <end position="240"/>
    </location>
</feature>
<feature type="transmembrane region" description="Helical" evidence="3">
    <location>
        <begin position="246"/>
        <end position="267"/>
    </location>
</feature>
<dbReference type="GO" id="GO:0022857">
    <property type="term" value="F:transmembrane transporter activity"/>
    <property type="evidence" value="ECO:0007669"/>
    <property type="project" value="InterPro"/>
</dbReference>
<keyword evidence="3" id="KW-0812">Transmembrane</keyword>
<sequence length="496" mass="54062">MTSVTAETTIGKTTANGVDYSKYHDKSEQVAKSVQDSNVAEQNSNSIDIVTEIKVEKQQKSTNDNIKSKSWNKNEAYDTGPEGGYGWLVILGAFFGYFTSFGTETAWGVLQAHFEKDVFSDIPDAQFQLSFAGTIIGIMTAGIGPIFQLLTSRFGLRPVLIVGVLVMVLGLEIAGFTTKIWHLYLTQGLMFGFGTAFLYMAAITVPAQWFNKKRGLGLSIVTSGAGIGGVILPFIMTALINRVGIAWTYRILGFVYLVMNAITCILVKEKYPSNKRVKISDDGEEQPKNKQSFAFKEIYDFSILKDPIFIWWVIASVIATLGTFTPQFFIPSYALYVGLTADDGSVFSAVLAASSFIFRIPIGYVADRIGRINMLIFSSTISAVASLAIWTVAYDYKTIMGFCVLYGGFCATFYSLISPITATVVGIEKFPTALSIVMLANIVSTMGPNIASAIDKSVDAEPYFAYKMYTGVSFGVGAVLFLGLKIKMTGGLFAKI</sequence>
<comment type="subcellular location">
    <subcellularLocation>
        <location evidence="1">Membrane</location>
        <topology evidence="1">Multi-pass membrane protein</topology>
    </subcellularLocation>
</comment>
<feature type="transmembrane region" description="Helical" evidence="3">
    <location>
        <begin position="463"/>
        <end position="484"/>
    </location>
</feature>
<dbReference type="GO" id="GO:0016020">
    <property type="term" value="C:membrane"/>
    <property type="evidence" value="ECO:0007669"/>
    <property type="project" value="UniProtKB-SubCell"/>
</dbReference>
<feature type="transmembrane region" description="Helical" evidence="3">
    <location>
        <begin position="127"/>
        <end position="147"/>
    </location>
</feature>
<feature type="transmembrane region" description="Helical" evidence="3">
    <location>
        <begin position="159"/>
        <end position="177"/>
    </location>
</feature>
<feature type="transmembrane region" description="Helical" evidence="3">
    <location>
        <begin position="430"/>
        <end position="451"/>
    </location>
</feature>
<evidence type="ECO:0000256" key="1">
    <source>
        <dbReference type="ARBA" id="ARBA00004141"/>
    </source>
</evidence>
<dbReference type="PROSITE" id="PS50850">
    <property type="entry name" value="MFS"/>
    <property type="match status" value="1"/>
</dbReference>
<keyword evidence="3" id="KW-1133">Transmembrane helix</keyword>
<dbReference type="InterPro" id="IPR011701">
    <property type="entry name" value="MFS"/>
</dbReference>
<evidence type="ECO:0000256" key="3">
    <source>
        <dbReference type="SAM" id="Phobius"/>
    </source>
</evidence>
<organism evidence="5 6">
    <name type="scientific">Phascolomyces articulosus</name>
    <dbReference type="NCBI Taxonomy" id="60185"/>
    <lineage>
        <taxon>Eukaryota</taxon>
        <taxon>Fungi</taxon>
        <taxon>Fungi incertae sedis</taxon>
        <taxon>Mucoromycota</taxon>
        <taxon>Mucoromycotina</taxon>
        <taxon>Mucoromycetes</taxon>
        <taxon>Mucorales</taxon>
        <taxon>Lichtheimiaceae</taxon>
        <taxon>Phascolomyces</taxon>
    </lineage>
</organism>
<evidence type="ECO:0000313" key="5">
    <source>
        <dbReference type="EMBL" id="KAI9249254.1"/>
    </source>
</evidence>
<feature type="transmembrane region" description="Helical" evidence="3">
    <location>
        <begin position="346"/>
        <end position="365"/>
    </location>
</feature>
<name>A0AAD5P968_9FUNG</name>
<reference evidence="5" key="2">
    <citation type="submission" date="2023-02" db="EMBL/GenBank/DDBJ databases">
        <authorList>
            <consortium name="DOE Joint Genome Institute"/>
            <person name="Mondo S.J."/>
            <person name="Chang Y."/>
            <person name="Wang Y."/>
            <person name="Ahrendt S."/>
            <person name="Andreopoulos W."/>
            <person name="Barry K."/>
            <person name="Beard J."/>
            <person name="Benny G.L."/>
            <person name="Blankenship S."/>
            <person name="Bonito G."/>
            <person name="Cuomo C."/>
            <person name="Desiro A."/>
            <person name="Gervers K.A."/>
            <person name="Hundley H."/>
            <person name="Kuo A."/>
            <person name="LaButti K."/>
            <person name="Lang B.F."/>
            <person name="Lipzen A."/>
            <person name="O'Donnell K."/>
            <person name="Pangilinan J."/>
            <person name="Reynolds N."/>
            <person name="Sandor L."/>
            <person name="Smith M.W."/>
            <person name="Tsang A."/>
            <person name="Grigoriev I.V."/>
            <person name="Stajich J.E."/>
            <person name="Spatafora J.W."/>
        </authorList>
    </citation>
    <scope>NUCLEOTIDE SEQUENCE</scope>
    <source>
        <strain evidence="5">RSA 2281</strain>
    </source>
</reference>
<gene>
    <name evidence="5" type="ORF">BDA99DRAFT_524403</name>
</gene>
<feature type="transmembrane region" description="Helical" evidence="3">
    <location>
        <begin position="372"/>
        <end position="393"/>
    </location>
</feature>
<dbReference type="Gene3D" id="1.20.1250.20">
    <property type="entry name" value="MFS general substrate transporter like domains"/>
    <property type="match status" value="2"/>
</dbReference>
<feature type="transmembrane region" description="Helical" evidence="3">
    <location>
        <begin position="85"/>
        <end position="107"/>
    </location>
</feature>
<dbReference type="Pfam" id="PF07690">
    <property type="entry name" value="MFS_1"/>
    <property type="match status" value="1"/>
</dbReference>
<comment type="similarity">
    <text evidence="2">Belongs to the major facilitator superfamily. Monocarboxylate porter (TC 2.A.1.13) family.</text>
</comment>
<evidence type="ECO:0000259" key="4">
    <source>
        <dbReference type="PROSITE" id="PS50850"/>
    </source>
</evidence>
<dbReference type="PANTHER" id="PTHR11360:SF284">
    <property type="entry name" value="EG:103B4.3 PROTEIN-RELATED"/>
    <property type="match status" value="1"/>
</dbReference>
<keyword evidence="6" id="KW-1185">Reference proteome</keyword>
<feature type="transmembrane region" description="Helical" evidence="3">
    <location>
        <begin position="309"/>
        <end position="334"/>
    </location>
</feature>
<dbReference type="AlphaFoldDB" id="A0AAD5P968"/>
<feature type="transmembrane region" description="Helical" evidence="3">
    <location>
        <begin position="399"/>
        <end position="418"/>
    </location>
</feature>
<protein>
    <submittedName>
        <fullName evidence="5">Major facilitator superfamily domain-containing protein</fullName>
    </submittedName>
</protein>
<evidence type="ECO:0000256" key="2">
    <source>
        <dbReference type="ARBA" id="ARBA00006727"/>
    </source>
</evidence>
<dbReference type="InterPro" id="IPR036259">
    <property type="entry name" value="MFS_trans_sf"/>
</dbReference>
<accession>A0AAD5P968</accession>
<keyword evidence="3" id="KW-0472">Membrane</keyword>
<feature type="domain" description="Major facilitator superfamily (MFS) profile" evidence="4">
    <location>
        <begin position="88"/>
        <end position="496"/>
    </location>
</feature>
<reference evidence="5" key="1">
    <citation type="journal article" date="2022" name="IScience">
        <title>Evolution of zygomycete secretomes and the origins of terrestrial fungal ecologies.</title>
        <authorList>
            <person name="Chang Y."/>
            <person name="Wang Y."/>
            <person name="Mondo S."/>
            <person name="Ahrendt S."/>
            <person name="Andreopoulos W."/>
            <person name="Barry K."/>
            <person name="Beard J."/>
            <person name="Benny G.L."/>
            <person name="Blankenship S."/>
            <person name="Bonito G."/>
            <person name="Cuomo C."/>
            <person name="Desiro A."/>
            <person name="Gervers K.A."/>
            <person name="Hundley H."/>
            <person name="Kuo A."/>
            <person name="LaButti K."/>
            <person name="Lang B.F."/>
            <person name="Lipzen A."/>
            <person name="O'Donnell K."/>
            <person name="Pangilinan J."/>
            <person name="Reynolds N."/>
            <person name="Sandor L."/>
            <person name="Smith M.E."/>
            <person name="Tsang A."/>
            <person name="Grigoriev I.V."/>
            <person name="Stajich J.E."/>
            <person name="Spatafora J.W."/>
        </authorList>
    </citation>
    <scope>NUCLEOTIDE SEQUENCE</scope>
    <source>
        <strain evidence="5">RSA 2281</strain>
    </source>
</reference>
<proteinExistence type="inferred from homology"/>
<comment type="caution">
    <text evidence="5">The sequence shown here is derived from an EMBL/GenBank/DDBJ whole genome shotgun (WGS) entry which is preliminary data.</text>
</comment>